<evidence type="ECO:0000313" key="1">
    <source>
        <dbReference type="EMBL" id="KJQ75165.1"/>
    </source>
</evidence>
<dbReference type="Proteomes" id="UP000033590">
    <property type="component" value="Unassembled WGS sequence"/>
</dbReference>
<name>A0A0F2DYU8_STRMT</name>
<sequence length="80" mass="9283">MLLSLGNMTNVIKDSVQNKQDTLYNKTQVEKSKAASSKEISNPIHTILKTNTYLKSKEQKFLSHKHIYYRQNEKTLQLLS</sequence>
<evidence type="ECO:0000313" key="2">
    <source>
        <dbReference type="Proteomes" id="UP000033590"/>
    </source>
</evidence>
<proteinExistence type="predicted"/>
<dbReference type="AlphaFoldDB" id="A0A0F2DYU8"/>
<dbReference type="PATRIC" id="fig|28037.215.peg.536"/>
<accession>A0A0F2DYU8</accession>
<organism evidence="1 2">
    <name type="scientific">Streptococcus mitis</name>
    <dbReference type="NCBI Taxonomy" id="28037"/>
    <lineage>
        <taxon>Bacteria</taxon>
        <taxon>Bacillati</taxon>
        <taxon>Bacillota</taxon>
        <taxon>Bacilli</taxon>
        <taxon>Lactobacillales</taxon>
        <taxon>Streptococcaceae</taxon>
        <taxon>Streptococcus</taxon>
        <taxon>Streptococcus mitis group</taxon>
    </lineage>
</organism>
<protein>
    <submittedName>
        <fullName evidence="1">Uncharacterized protein</fullName>
    </submittedName>
</protein>
<dbReference type="EMBL" id="JYGS01000003">
    <property type="protein sequence ID" value="KJQ75165.1"/>
    <property type="molecule type" value="Genomic_DNA"/>
</dbReference>
<gene>
    <name evidence="1" type="ORF">TZ93_00539</name>
</gene>
<comment type="caution">
    <text evidence="1">The sequence shown here is derived from an EMBL/GenBank/DDBJ whole genome shotgun (WGS) entry which is preliminary data.</text>
</comment>
<reference evidence="1 2" key="1">
    <citation type="submission" date="2015-02" db="EMBL/GenBank/DDBJ databases">
        <title>Evolution of amylase-binding proteins of oral streptococcal species.</title>
        <authorList>
            <person name="Haase E.M."/>
        </authorList>
    </citation>
    <scope>NUCLEOTIDE SEQUENCE [LARGE SCALE GENOMIC DNA]</scope>
    <source>
        <strain evidence="1 2">SK145</strain>
    </source>
</reference>